<organism evidence="1 2">
    <name type="scientific">Thelohanellus kitauei</name>
    <name type="common">Myxosporean</name>
    <dbReference type="NCBI Taxonomy" id="669202"/>
    <lineage>
        <taxon>Eukaryota</taxon>
        <taxon>Metazoa</taxon>
        <taxon>Cnidaria</taxon>
        <taxon>Myxozoa</taxon>
        <taxon>Myxosporea</taxon>
        <taxon>Bivalvulida</taxon>
        <taxon>Platysporina</taxon>
        <taxon>Myxobolidae</taxon>
        <taxon>Thelohanellus</taxon>
    </lineage>
</organism>
<evidence type="ECO:0000313" key="1">
    <source>
        <dbReference type="EMBL" id="KII72752.1"/>
    </source>
</evidence>
<dbReference type="AlphaFoldDB" id="A0A0C2NFG3"/>
<dbReference type="InterPro" id="IPR036457">
    <property type="entry name" value="PPM-type-like_dom_sf"/>
</dbReference>
<dbReference type="PROSITE" id="PS01032">
    <property type="entry name" value="PPM_1"/>
    <property type="match status" value="1"/>
</dbReference>
<gene>
    <name evidence="1" type="ORF">RF11_00659</name>
</gene>
<accession>A0A0C2NFG3</accession>
<dbReference type="InterPro" id="IPR000222">
    <property type="entry name" value="PP2C_BS"/>
</dbReference>
<comment type="caution">
    <text evidence="1">The sequence shown here is derived from an EMBL/GenBank/DDBJ whole genome shotgun (WGS) entry which is preliminary data.</text>
</comment>
<dbReference type="Gene3D" id="3.60.40.10">
    <property type="entry name" value="PPM-type phosphatase domain"/>
    <property type="match status" value="1"/>
</dbReference>
<evidence type="ECO:0000313" key="2">
    <source>
        <dbReference type="Proteomes" id="UP000031668"/>
    </source>
</evidence>
<dbReference type="GO" id="GO:0043169">
    <property type="term" value="F:cation binding"/>
    <property type="evidence" value="ECO:0007669"/>
    <property type="project" value="InterPro"/>
</dbReference>
<evidence type="ECO:0008006" key="3">
    <source>
        <dbReference type="Google" id="ProtNLM"/>
    </source>
</evidence>
<dbReference type="SUPFAM" id="SSF81606">
    <property type="entry name" value="PP2C-like"/>
    <property type="match status" value="1"/>
</dbReference>
<reference evidence="1 2" key="1">
    <citation type="journal article" date="2014" name="Genome Biol. Evol.">
        <title>The genome of the myxosporean Thelohanellus kitauei shows adaptations to nutrient acquisition within its fish host.</title>
        <authorList>
            <person name="Yang Y."/>
            <person name="Xiong J."/>
            <person name="Zhou Z."/>
            <person name="Huo F."/>
            <person name="Miao W."/>
            <person name="Ran C."/>
            <person name="Liu Y."/>
            <person name="Zhang J."/>
            <person name="Feng J."/>
            <person name="Wang M."/>
            <person name="Wang M."/>
            <person name="Wang L."/>
            <person name="Yao B."/>
        </authorList>
    </citation>
    <scope>NUCLEOTIDE SEQUENCE [LARGE SCALE GENOMIC DNA]</scope>
    <source>
        <strain evidence="1">Wuqing</strain>
    </source>
</reference>
<sequence length="239" mass="27956">MAFKSQPSMDDESDVEGDLFGRFKVVTGLYRTPKIYQSELPPLLFYLMGKFLQYRFSIPSLKMQLVNHQLLYVKKLIEDARTEFTDQQVITVDDIRKFLWDWIDLNMLEIEAAVLGLPDIHNTCCVVLTNKNKRGAQEDRWVSFQDTHLLTNHSNSKFRPISMYGVFDGHGGVHTSQFLSIFCPWYVILKVNEFLEFNDPENEGLINIVGGSIKLLNDTYLSNYPVRFYRYRIYSRARL</sequence>
<dbReference type="Proteomes" id="UP000031668">
    <property type="component" value="Unassembled WGS sequence"/>
</dbReference>
<proteinExistence type="predicted"/>
<protein>
    <recommendedName>
        <fullName evidence="3">PPM-type phosphatase domain-containing protein</fullName>
    </recommendedName>
</protein>
<name>A0A0C2NFG3_THEKT</name>
<keyword evidence="2" id="KW-1185">Reference proteome</keyword>
<dbReference type="OrthoDB" id="343114at2759"/>
<dbReference type="EMBL" id="JWZT01001108">
    <property type="protein sequence ID" value="KII72752.1"/>
    <property type="molecule type" value="Genomic_DNA"/>
</dbReference>